<feature type="region of interest" description="Disordered" evidence="1">
    <location>
        <begin position="174"/>
        <end position="225"/>
    </location>
</feature>
<dbReference type="AlphaFoldDB" id="A0A2B7YAL7"/>
<evidence type="ECO:0000256" key="1">
    <source>
        <dbReference type="SAM" id="MobiDB-lite"/>
    </source>
</evidence>
<feature type="region of interest" description="Disordered" evidence="1">
    <location>
        <begin position="1"/>
        <end position="21"/>
    </location>
</feature>
<organism evidence="2 3">
    <name type="scientific">Helicocarpus griseus UAMH5409</name>
    <dbReference type="NCBI Taxonomy" id="1447875"/>
    <lineage>
        <taxon>Eukaryota</taxon>
        <taxon>Fungi</taxon>
        <taxon>Dikarya</taxon>
        <taxon>Ascomycota</taxon>
        <taxon>Pezizomycotina</taxon>
        <taxon>Eurotiomycetes</taxon>
        <taxon>Eurotiomycetidae</taxon>
        <taxon>Onygenales</taxon>
        <taxon>Ajellomycetaceae</taxon>
        <taxon>Helicocarpus</taxon>
    </lineage>
</organism>
<dbReference type="EMBL" id="PDNB01000003">
    <property type="protein sequence ID" value="PGH18576.1"/>
    <property type="molecule type" value="Genomic_DNA"/>
</dbReference>
<feature type="compositionally biased region" description="Basic and acidic residues" evidence="1">
    <location>
        <begin position="196"/>
        <end position="209"/>
    </location>
</feature>
<feature type="compositionally biased region" description="Polar residues" evidence="1">
    <location>
        <begin position="608"/>
        <end position="622"/>
    </location>
</feature>
<dbReference type="STRING" id="1447875.A0A2B7YAL7"/>
<protein>
    <submittedName>
        <fullName evidence="2">Uncharacterized protein</fullName>
    </submittedName>
</protein>
<feature type="compositionally biased region" description="Polar residues" evidence="1">
    <location>
        <begin position="185"/>
        <end position="195"/>
    </location>
</feature>
<accession>A0A2B7YAL7</accession>
<proteinExistence type="predicted"/>
<evidence type="ECO:0000313" key="3">
    <source>
        <dbReference type="Proteomes" id="UP000223968"/>
    </source>
</evidence>
<gene>
    <name evidence="2" type="ORF">AJ79_00355</name>
</gene>
<feature type="region of interest" description="Disordered" evidence="1">
    <location>
        <begin position="514"/>
        <end position="576"/>
    </location>
</feature>
<feature type="region of interest" description="Disordered" evidence="1">
    <location>
        <begin position="608"/>
        <end position="640"/>
    </location>
</feature>
<comment type="caution">
    <text evidence="2">The sequence shown here is derived from an EMBL/GenBank/DDBJ whole genome shotgun (WGS) entry which is preliminary data.</text>
</comment>
<dbReference type="Proteomes" id="UP000223968">
    <property type="component" value="Unassembled WGS sequence"/>
</dbReference>
<evidence type="ECO:0000313" key="2">
    <source>
        <dbReference type="EMBL" id="PGH18576.1"/>
    </source>
</evidence>
<feature type="compositionally biased region" description="Low complexity" evidence="1">
    <location>
        <begin position="462"/>
        <end position="477"/>
    </location>
</feature>
<feature type="compositionally biased region" description="Polar residues" evidence="1">
    <location>
        <begin position="559"/>
        <end position="572"/>
    </location>
</feature>
<feature type="region of interest" description="Disordered" evidence="1">
    <location>
        <begin position="460"/>
        <end position="483"/>
    </location>
</feature>
<feature type="region of interest" description="Disordered" evidence="1">
    <location>
        <begin position="298"/>
        <end position="391"/>
    </location>
</feature>
<reference evidence="2" key="1">
    <citation type="submission" date="2017-10" db="EMBL/GenBank/DDBJ databases">
        <title>Comparative genomics in systemic dimorphic fungi from Ajellomycetaceae.</title>
        <authorList>
            <person name="Munoz J.F."/>
            <person name="Mcewen J.G."/>
            <person name="Clay O.K."/>
            <person name="Cuomo C.A."/>
        </authorList>
    </citation>
    <scope>NUCLEOTIDE SEQUENCE [LARGE SCALE GENOMIC DNA]</scope>
    <source>
        <strain evidence="2">UAMH5409</strain>
    </source>
</reference>
<dbReference type="OrthoDB" id="4207369at2759"/>
<keyword evidence="3" id="KW-1185">Reference proteome</keyword>
<name>A0A2B7YAL7_9EURO</name>
<sequence length="689" mass="75595">MSKKAPRLWDRKPMTPFNSRSKTRKVWKRFLASTTSDNLGGEADHGPFLTEINNSSALRDVLRGIKRRCTATGVGIERGRSFLETKWEKEDMGARKRKYVPRAELGIRGSVEKSAVEEPDTVTDVNKLDEHVEGRLCAETAVDQDELGLKSLASQHEDPDPTLNPPRVIEEELEENGSDVDDKLSPQQSPENNSKGPEDPAKLQGRETDVDPPAIQDATETGLGDLEFDGGIALVRSSLNETATTELPTAEIEDVAEETRASPLAIPPRRRLFPRLEGDDAEFLSDFLSQAQAKRAAAKSAAPNKSPELSNCEGVARSPTPRARRVLEDLDKNSPSSPRQLSPLKLKLTPASPSPKFPLATDPEQDEKEQEKRVETGEDQQQPRVATPWRRSARKPIARIKRHTPMVPNHIPVRRSNGTEFVFLQRSEEQQLSLTTKANTRFNKGEAQLPHLILDAINAEYDPSSSNGDAGSSASPRKSPRKRMRIVKKVMWDDEHLVRYEGETYDNEEQQNVEIGRKSHQSPKPAISQPAKREKKKGSDAKAASKSSDKSKTDKQPLLTHSQSQRAKSPTVTRKVRKLGFSGNSELATIAASSGNNLNATLADAAKNSTAPASGKTSTKKIASSHPGTPIQRKKLAPKSPKAIAFKVSDDRGPAIGTTTATTRSAARAVKFSGSCLPRHTGRTRLLDA</sequence>